<feature type="non-terminal residue" evidence="5">
    <location>
        <position position="742"/>
    </location>
</feature>
<feature type="region of interest" description="C-terminal hotdog fold" evidence="3">
    <location>
        <begin position="158"/>
        <end position="292"/>
    </location>
</feature>
<dbReference type="RefSeq" id="WP_252429117.1">
    <property type="nucleotide sequence ID" value="NZ_JAMWMR010000080.1"/>
</dbReference>
<sequence length="742" mass="77665">YWLTSDGSRAGDISAAGLDTADHPLLGAAVELPQSGGYLLTGQLSTAAEGWLADHAIRGTNLVPATVFLELAQRAADAVGCGSVAELTVEAPLALHEQGRVAVQVTVSENETGTADRAFTIHAKRAGQEWIRHASGSLAAPLPDARADFGTEWPPRDAQPVSPDGLYRQLADNGFDYGPAFQGLRAAWRRGSEIFAHVELPEDLAAGRFGLHPALFDAAFHAWHVGAAEGLGRLPFNWRGVGLFREGTSELRVRLSPVGEDAVALVATDADGALVVAVESLTFRTVSDDQLRGARQGGTDSLFHIDWQPIAIPARRDDDHQVIRCGGDAISAGALRTVLSEVLTSVREWLAHEDRPASARLAVVTRGAVPGRTDDSVADLAGAAVWGLIRSAQSEHPDRIVLVDVDADADDDFVAAAVATGEPQIAVRGGTLHVPRLVRTGTVAGAPAWDQSGTVLITGGTGLLGAATARHLVVNHGVRHLLLASRSGEAGDLVAELSAYGAEVTVSACDVADREAVVRLLAGIPAEHRLTAVVHTAGVVDDGVLDVLTEDKLGTVLRPKADAAWLLHELTQDLDLDAFVLFSSVAGTLGAAGQANYAAANAFLDGLARYRQGLGRPATSIGWGLWDPAGGMAGRLDEADLARMRRTGVEALGIDEGLALFDAALASAEPTPVAVKLDTAALGRPAQPGLDVPVPALLRALVRPVGPRDRGVSTTSESALKHRLARLPAAEQHDLVLDLVRR</sequence>
<dbReference type="Pfam" id="PF08659">
    <property type="entry name" value="KR"/>
    <property type="match status" value="1"/>
</dbReference>
<feature type="non-terminal residue" evidence="5">
    <location>
        <position position="1"/>
    </location>
</feature>
<reference evidence="5 6" key="1">
    <citation type="submission" date="2022-05" db="EMBL/GenBank/DDBJ databases">
        <title>Streptomyces sp. nov. RY43-2 isolated from soil of a peat swamp forest.</title>
        <authorList>
            <person name="Kanchanasin P."/>
            <person name="Tanasupawat S."/>
            <person name="Phongsopitanun W."/>
        </authorList>
    </citation>
    <scope>NUCLEOTIDE SEQUENCE [LARGE SCALE GENOMIC DNA]</scope>
    <source>
        <strain evidence="5 6">RY43-2</strain>
    </source>
</reference>
<dbReference type="SMART" id="SM00826">
    <property type="entry name" value="PKS_DH"/>
    <property type="match status" value="1"/>
</dbReference>
<dbReference type="InterPro" id="IPR050091">
    <property type="entry name" value="PKS_NRPS_Biosynth_Enz"/>
</dbReference>
<feature type="region of interest" description="N-terminal hotdog fold" evidence="3">
    <location>
        <begin position="23"/>
        <end position="145"/>
    </location>
</feature>
<evidence type="ECO:0000256" key="2">
    <source>
        <dbReference type="ARBA" id="ARBA00023268"/>
    </source>
</evidence>
<dbReference type="SMART" id="SM00822">
    <property type="entry name" value="PKS_KR"/>
    <property type="match status" value="1"/>
</dbReference>
<dbReference type="PANTHER" id="PTHR43775">
    <property type="entry name" value="FATTY ACID SYNTHASE"/>
    <property type="match status" value="1"/>
</dbReference>
<proteinExistence type="predicted"/>
<dbReference type="InterPro" id="IPR057326">
    <property type="entry name" value="KR_dom"/>
</dbReference>
<organism evidence="5 6">
    <name type="scientific">Streptomyces macrolidinus</name>
    <dbReference type="NCBI Taxonomy" id="2952607"/>
    <lineage>
        <taxon>Bacteria</taxon>
        <taxon>Bacillati</taxon>
        <taxon>Actinomycetota</taxon>
        <taxon>Actinomycetes</taxon>
        <taxon>Kitasatosporales</taxon>
        <taxon>Streptomycetaceae</taxon>
        <taxon>Streptomyces</taxon>
    </lineage>
</organism>
<accession>A0ABT0ZN63</accession>
<dbReference type="InterPro" id="IPR036291">
    <property type="entry name" value="NAD(P)-bd_dom_sf"/>
</dbReference>
<feature type="active site" description="Proton donor; for dehydratase activity" evidence="3">
    <location>
        <position position="217"/>
    </location>
</feature>
<evidence type="ECO:0000259" key="4">
    <source>
        <dbReference type="PROSITE" id="PS52019"/>
    </source>
</evidence>
<evidence type="ECO:0000313" key="5">
    <source>
        <dbReference type="EMBL" id="MCN9245015.1"/>
    </source>
</evidence>
<keyword evidence="6" id="KW-1185">Reference proteome</keyword>
<name>A0ABT0ZN63_9ACTN</name>
<dbReference type="InterPro" id="IPR049552">
    <property type="entry name" value="PKS_DH_N"/>
</dbReference>
<dbReference type="Pfam" id="PF21089">
    <property type="entry name" value="PKS_DH_N"/>
    <property type="match status" value="1"/>
</dbReference>
<dbReference type="InterPro" id="IPR055123">
    <property type="entry name" value="SpnB-like_Rossmann"/>
</dbReference>
<evidence type="ECO:0000313" key="6">
    <source>
        <dbReference type="Proteomes" id="UP001523219"/>
    </source>
</evidence>
<feature type="active site" description="Proton acceptor; for dehydratase activity" evidence="3">
    <location>
        <position position="55"/>
    </location>
</feature>
<dbReference type="PANTHER" id="PTHR43775:SF51">
    <property type="entry name" value="INACTIVE PHENOLPHTHIOCEROL SYNTHESIS POLYKETIDE SYNTHASE TYPE I PKS1-RELATED"/>
    <property type="match status" value="1"/>
</dbReference>
<evidence type="ECO:0000256" key="1">
    <source>
        <dbReference type="ARBA" id="ARBA00022679"/>
    </source>
</evidence>
<dbReference type="Pfam" id="PF22953">
    <property type="entry name" value="SpnB_Rossmann"/>
    <property type="match status" value="1"/>
</dbReference>
<dbReference type="InterPro" id="IPR049551">
    <property type="entry name" value="PKS_DH_C"/>
</dbReference>
<dbReference type="EMBL" id="JAMWMR010000080">
    <property type="protein sequence ID" value="MCN9245015.1"/>
    <property type="molecule type" value="Genomic_DNA"/>
</dbReference>
<dbReference type="InterPro" id="IPR020807">
    <property type="entry name" value="PKS_DH"/>
</dbReference>
<comment type="caution">
    <text evidence="5">The sequence shown here is derived from an EMBL/GenBank/DDBJ whole genome shotgun (WGS) entry which is preliminary data.</text>
</comment>
<dbReference type="SUPFAM" id="SSF51735">
    <property type="entry name" value="NAD(P)-binding Rossmann-fold domains"/>
    <property type="match status" value="2"/>
</dbReference>
<dbReference type="InterPro" id="IPR042104">
    <property type="entry name" value="PKS_dehydratase_sf"/>
</dbReference>
<dbReference type="Gene3D" id="3.40.50.720">
    <property type="entry name" value="NAD(P)-binding Rossmann-like Domain"/>
    <property type="match status" value="1"/>
</dbReference>
<dbReference type="CDD" id="cd08956">
    <property type="entry name" value="KR_3_FAS_SDR_x"/>
    <property type="match status" value="1"/>
</dbReference>
<evidence type="ECO:0000256" key="3">
    <source>
        <dbReference type="PROSITE-ProRule" id="PRU01363"/>
    </source>
</evidence>
<dbReference type="Proteomes" id="UP001523219">
    <property type="component" value="Unassembled WGS sequence"/>
</dbReference>
<protein>
    <submittedName>
        <fullName evidence="5">SDR family NAD(P)-dependent oxidoreductase</fullName>
    </submittedName>
</protein>
<keyword evidence="1" id="KW-0808">Transferase</keyword>
<dbReference type="InterPro" id="IPR013968">
    <property type="entry name" value="PKS_KR"/>
</dbReference>
<keyword evidence="2" id="KW-0511">Multifunctional enzyme</keyword>
<dbReference type="Pfam" id="PF14765">
    <property type="entry name" value="PS-DH"/>
    <property type="match status" value="1"/>
</dbReference>
<dbReference type="InterPro" id="IPR049900">
    <property type="entry name" value="PKS_mFAS_DH"/>
</dbReference>
<dbReference type="Gene3D" id="3.10.129.110">
    <property type="entry name" value="Polyketide synthase dehydratase"/>
    <property type="match status" value="1"/>
</dbReference>
<feature type="domain" description="PKS/mFAS DH" evidence="4">
    <location>
        <begin position="23"/>
        <end position="292"/>
    </location>
</feature>
<gene>
    <name evidence="5" type="ORF">NGF19_30265</name>
</gene>
<dbReference type="PROSITE" id="PS52019">
    <property type="entry name" value="PKS_MFAS_DH"/>
    <property type="match status" value="1"/>
</dbReference>